<reference evidence="1 2" key="1">
    <citation type="submission" date="2023-12" db="EMBL/GenBank/DDBJ databases">
        <title>Gut-associated functions are favored during microbiome assembly across C. elegans life.</title>
        <authorList>
            <person name="Zimmermann J."/>
        </authorList>
    </citation>
    <scope>NUCLEOTIDE SEQUENCE [LARGE SCALE GENOMIC DNA]</scope>
    <source>
        <strain evidence="1 2">MYb71</strain>
    </source>
</reference>
<protein>
    <recommendedName>
        <fullName evidence="3">Transposase</fullName>
    </recommendedName>
</protein>
<name>A0ABU8PJ31_9HYPH</name>
<evidence type="ECO:0000313" key="2">
    <source>
        <dbReference type="Proteomes" id="UP001375812"/>
    </source>
</evidence>
<gene>
    <name evidence="1" type="ORF">WH297_21300</name>
</gene>
<organism evidence="1 2">
    <name type="scientific">Ochrobactrum vermis</name>
    <dbReference type="NCBI Taxonomy" id="1827297"/>
    <lineage>
        <taxon>Bacteria</taxon>
        <taxon>Pseudomonadati</taxon>
        <taxon>Pseudomonadota</taxon>
        <taxon>Alphaproteobacteria</taxon>
        <taxon>Hyphomicrobiales</taxon>
        <taxon>Brucellaceae</taxon>
        <taxon>Brucella/Ochrobactrum group</taxon>
        <taxon>Ochrobactrum</taxon>
    </lineage>
</organism>
<accession>A0ABU8PJ31</accession>
<evidence type="ECO:0008006" key="3">
    <source>
        <dbReference type="Google" id="ProtNLM"/>
    </source>
</evidence>
<dbReference type="Proteomes" id="UP001375812">
    <property type="component" value="Unassembled WGS sequence"/>
</dbReference>
<sequence length="111" mass="12993">MEEVEGCRFLVKPILRMRQKYHVSANGIRRFAAIERNWPDQTAILKFELHCESFTGMKRKGFRQGLEKGVSLLQISQYRSILCGGLWKEVRFLSIIIFRLSDPEGQFCILK</sequence>
<evidence type="ECO:0000313" key="1">
    <source>
        <dbReference type="EMBL" id="MEJ5022257.1"/>
    </source>
</evidence>
<comment type="caution">
    <text evidence="1">The sequence shown here is derived from an EMBL/GenBank/DDBJ whole genome shotgun (WGS) entry which is preliminary data.</text>
</comment>
<dbReference type="RefSeq" id="WP_146114479.1">
    <property type="nucleotide sequence ID" value="NZ_JBBGZH010000002.1"/>
</dbReference>
<keyword evidence="2" id="KW-1185">Reference proteome</keyword>
<proteinExistence type="predicted"/>
<dbReference type="EMBL" id="JBBGZH010000002">
    <property type="protein sequence ID" value="MEJ5022257.1"/>
    <property type="molecule type" value="Genomic_DNA"/>
</dbReference>